<dbReference type="AlphaFoldDB" id="A0A4Y2ED70"/>
<name>A0A4Y2ED70_ARAVE</name>
<dbReference type="Proteomes" id="UP000499080">
    <property type="component" value="Unassembled WGS sequence"/>
</dbReference>
<reference evidence="1 2" key="1">
    <citation type="journal article" date="2019" name="Sci. Rep.">
        <title>Orb-weaving spider Araneus ventricosus genome elucidates the spidroin gene catalogue.</title>
        <authorList>
            <person name="Kono N."/>
            <person name="Nakamura H."/>
            <person name="Ohtoshi R."/>
            <person name="Moran D.A.P."/>
            <person name="Shinohara A."/>
            <person name="Yoshida Y."/>
            <person name="Fujiwara M."/>
            <person name="Mori M."/>
            <person name="Tomita M."/>
            <person name="Arakawa K."/>
        </authorList>
    </citation>
    <scope>NUCLEOTIDE SEQUENCE [LARGE SCALE GENOMIC DNA]</scope>
</reference>
<organism evidence="1 2">
    <name type="scientific">Araneus ventricosus</name>
    <name type="common">Orbweaver spider</name>
    <name type="synonym">Epeira ventricosa</name>
    <dbReference type="NCBI Taxonomy" id="182803"/>
    <lineage>
        <taxon>Eukaryota</taxon>
        <taxon>Metazoa</taxon>
        <taxon>Ecdysozoa</taxon>
        <taxon>Arthropoda</taxon>
        <taxon>Chelicerata</taxon>
        <taxon>Arachnida</taxon>
        <taxon>Araneae</taxon>
        <taxon>Araneomorphae</taxon>
        <taxon>Entelegynae</taxon>
        <taxon>Araneoidea</taxon>
        <taxon>Araneidae</taxon>
        <taxon>Araneus</taxon>
    </lineage>
</organism>
<comment type="caution">
    <text evidence="1">The sequence shown here is derived from an EMBL/GenBank/DDBJ whole genome shotgun (WGS) entry which is preliminary data.</text>
</comment>
<sequence length="119" mass="13329">MANKERLQQLLVVTKLNEHAAPSVLSTDNSQNINTVNATTVLRCVWGFDSSPRAQVHFGTVLLSIWPRTRSGCNSCWCRPQIRMNMSAPSVLSTDNSQNINTVNDTTLRNWFPRNSLAI</sequence>
<gene>
    <name evidence="1" type="ORF">AVEN_266301_1</name>
</gene>
<dbReference type="EMBL" id="BGPR01000571">
    <property type="protein sequence ID" value="GBM26871.1"/>
    <property type="molecule type" value="Genomic_DNA"/>
</dbReference>
<keyword evidence="2" id="KW-1185">Reference proteome</keyword>
<evidence type="ECO:0000313" key="2">
    <source>
        <dbReference type="Proteomes" id="UP000499080"/>
    </source>
</evidence>
<accession>A0A4Y2ED70</accession>
<proteinExistence type="predicted"/>
<protein>
    <submittedName>
        <fullName evidence="1">Uncharacterized protein</fullName>
    </submittedName>
</protein>
<evidence type="ECO:0000313" key="1">
    <source>
        <dbReference type="EMBL" id="GBM26871.1"/>
    </source>
</evidence>